<dbReference type="PANTHER" id="PTHR43230">
    <property type="entry name" value="ABC-TYPE DIPEPTIDE/OLIGOPEPTIDE TRANSPORT SYSTEM, ATPASE COMPONENT"/>
    <property type="match status" value="1"/>
</dbReference>
<organism evidence="4 5">
    <name type="scientific">Geochorda subterranea</name>
    <dbReference type="NCBI Taxonomy" id="3109564"/>
    <lineage>
        <taxon>Bacteria</taxon>
        <taxon>Bacillati</taxon>
        <taxon>Bacillota</taxon>
        <taxon>Limnochordia</taxon>
        <taxon>Limnochordales</taxon>
        <taxon>Geochordaceae</taxon>
        <taxon>Geochorda</taxon>
    </lineage>
</organism>
<dbReference type="Pfam" id="PF00005">
    <property type="entry name" value="ABC_tran"/>
    <property type="match status" value="1"/>
</dbReference>
<protein>
    <submittedName>
        <fullName evidence="4">ABC transporter ATP-binding protein</fullName>
    </submittedName>
</protein>
<sequence>MQPASDGALLQVERLSRTFGHGRHLVRAVDEVSFEMQPGEIACVVGESGSGKSTLAMVLLRLIPPTGGRIVFGGRDVTYLRRRAELRAYWRDVQAVFQDPFSSFNQFMTVERVLGRTLGLEERRLSRQERAERMAWALERVGLDPKGVLGKYSHELSGGERQRVMIARALVVRPRLLVADEPTTMVDASSRATILNLLLDLREQYGMSILFITHDVSLATYVSDTLLVMYQGRIVERGDVERVTKQPEHPYTRRLFADAFTFARRG</sequence>
<dbReference type="GO" id="GO:0005524">
    <property type="term" value="F:ATP binding"/>
    <property type="evidence" value="ECO:0007669"/>
    <property type="project" value="UniProtKB-KW"/>
</dbReference>
<evidence type="ECO:0000313" key="4">
    <source>
        <dbReference type="EMBL" id="WRP15732.1"/>
    </source>
</evidence>
<dbReference type="InterPro" id="IPR003439">
    <property type="entry name" value="ABC_transporter-like_ATP-bd"/>
</dbReference>
<dbReference type="Proteomes" id="UP001333102">
    <property type="component" value="Chromosome"/>
</dbReference>
<dbReference type="InterPro" id="IPR003593">
    <property type="entry name" value="AAA+_ATPase"/>
</dbReference>
<gene>
    <name evidence="4" type="ORF">VLY81_06150</name>
</gene>
<dbReference type="Gene3D" id="3.40.50.300">
    <property type="entry name" value="P-loop containing nucleotide triphosphate hydrolases"/>
    <property type="match status" value="1"/>
</dbReference>
<dbReference type="InterPro" id="IPR017871">
    <property type="entry name" value="ABC_transporter-like_CS"/>
</dbReference>
<dbReference type="SUPFAM" id="SSF52540">
    <property type="entry name" value="P-loop containing nucleoside triphosphate hydrolases"/>
    <property type="match status" value="1"/>
</dbReference>
<evidence type="ECO:0000313" key="5">
    <source>
        <dbReference type="Proteomes" id="UP001333102"/>
    </source>
</evidence>
<dbReference type="SMART" id="SM00382">
    <property type="entry name" value="AAA"/>
    <property type="match status" value="1"/>
</dbReference>
<dbReference type="PROSITE" id="PS50893">
    <property type="entry name" value="ABC_TRANSPORTER_2"/>
    <property type="match status" value="1"/>
</dbReference>
<name>A0ABZ1BSD9_9FIRM</name>
<keyword evidence="1" id="KW-0547">Nucleotide-binding</keyword>
<dbReference type="CDD" id="cd03257">
    <property type="entry name" value="ABC_NikE_OppD_transporters"/>
    <property type="match status" value="1"/>
</dbReference>
<reference evidence="5" key="1">
    <citation type="submission" date="2023-12" db="EMBL/GenBank/DDBJ databases">
        <title>Novel isolates from deep terrestrial aquifers shed light on the physiology and ecology of the class Limnochordia.</title>
        <authorList>
            <person name="Karnachuk O.V."/>
            <person name="Lukina A.P."/>
            <person name="Avakyan M.R."/>
            <person name="Kadnikov V."/>
            <person name="Begmatov S."/>
            <person name="Beletsky A.V."/>
            <person name="Mardanov A.V."/>
            <person name="Ravin N.V."/>
        </authorList>
    </citation>
    <scope>NUCLEOTIDE SEQUENCE [LARGE SCALE GENOMIC DNA]</scope>
    <source>
        <strain evidence="5">LN</strain>
    </source>
</reference>
<dbReference type="PROSITE" id="PS00211">
    <property type="entry name" value="ABC_TRANSPORTER_1"/>
    <property type="match status" value="1"/>
</dbReference>
<dbReference type="EMBL" id="CP141614">
    <property type="protein sequence ID" value="WRP15732.1"/>
    <property type="molecule type" value="Genomic_DNA"/>
</dbReference>
<keyword evidence="2 4" id="KW-0067">ATP-binding</keyword>
<keyword evidence="5" id="KW-1185">Reference proteome</keyword>
<dbReference type="PANTHER" id="PTHR43230:SF3">
    <property type="entry name" value="ABC-TYPE DIPEPTIDE_OLIGOPEPTIDE TRANSPORT SYSTEM, ATPASE COMPONENT"/>
    <property type="match status" value="1"/>
</dbReference>
<evidence type="ECO:0000256" key="1">
    <source>
        <dbReference type="ARBA" id="ARBA00022741"/>
    </source>
</evidence>
<feature type="domain" description="ABC transporter" evidence="3">
    <location>
        <begin position="10"/>
        <end position="256"/>
    </location>
</feature>
<proteinExistence type="predicted"/>
<accession>A0ABZ1BSD9</accession>
<evidence type="ECO:0000259" key="3">
    <source>
        <dbReference type="PROSITE" id="PS50893"/>
    </source>
</evidence>
<evidence type="ECO:0000256" key="2">
    <source>
        <dbReference type="ARBA" id="ARBA00022840"/>
    </source>
</evidence>
<dbReference type="InterPro" id="IPR027417">
    <property type="entry name" value="P-loop_NTPase"/>
</dbReference>
<dbReference type="RefSeq" id="WP_324670139.1">
    <property type="nucleotide sequence ID" value="NZ_CP141614.1"/>
</dbReference>